<dbReference type="EMBL" id="LR796284">
    <property type="protein sequence ID" value="CAB4134300.1"/>
    <property type="molecule type" value="Genomic_DNA"/>
</dbReference>
<proteinExistence type="predicted"/>
<organism evidence="1">
    <name type="scientific">uncultured Caudovirales phage</name>
    <dbReference type="NCBI Taxonomy" id="2100421"/>
    <lineage>
        <taxon>Viruses</taxon>
        <taxon>Duplodnaviria</taxon>
        <taxon>Heunggongvirae</taxon>
        <taxon>Uroviricota</taxon>
        <taxon>Caudoviricetes</taxon>
        <taxon>Peduoviridae</taxon>
        <taxon>Maltschvirus</taxon>
        <taxon>Maltschvirus maltsch</taxon>
    </lineage>
</organism>
<sequence>MSELTKQLDIVRSDKKPKPVFELDPIHNLKYDTPYSIIYQIRGVYVANVVLPEDMLPAQELKAFAKREGLHRINHAVYGKYIGMAHQILHCLYGDEVEAAKELTSNLIAEMSTI</sequence>
<name>A0A6J5LMR9_9CAUD</name>
<accession>A0A6J5LMR9</accession>
<gene>
    <name evidence="1" type="ORF">UFOVP273_40</name>
</gene>
<reference evidence="1" key="1">
    <citation type="submission" date="2020-04" db="EMBL/GenBank/DDBJ databases">
        <authorList>
            <person name="Chiriac C."/>
            <person name="Salcher M."/>
            <person name="Ghai R."/>
            <person name="Kavagutti S V."/>
        </authorList>
    </citation>
    <scope>NUCLEOTIDE SEQUENCE</scope>
</reference>
<evidence type="ECO:0000313" key="1">
    <source>
        <dbReference type="EMBL" id="CAB4134300.1"/>
    </source>
</evidence>
<protein>
    <submittedName>
        <fullName evidence="1">Uncharacterized protein</fullName>
    </submittedName>
</protein>